<gene>
    <name evidence="5" type="ORF">HRI_003026100</name>
</gene>
<dbReference type="PROSITE" id="PS50096">
    <property type="entry name" value="IQ"/>
    <property type="match status" value="1"/>
</dbReference>
<feature type="compositionally biased region" description="Polar residues" evidence="3">
    <location>
        <begin position="222"/>
        <end position="234"/>
    </location>
</feature>
<comment type="caution">
    <text evidence="5">The sequence shown here is derived from an EMBL/GenBank/DDBJ whole genome shotgun (WGS) entry which is preliminary data.</text>
</comment>
<dbReference type="EMBL" id="BSYR01000025">
    <property type="protein sequence ID" value="GMI93568.1"/>
    <property type="molecule type" value="Genomic_DNA"/>
</dbReference>
<dbReference type="InterPro" id="IPR040400">
    <property type="entry name" value="BAG5/6/7/8"/>
</dbReference>
<evidence type="ECO:0000259" key="4">
    <source>
        <dbReference type="PROSITE" id="PS51035"/>
    </source>
</evidence>
<name>A0A9W7IDS1_HIBTR</name>
<feature type="compositionally biased region" description="Polar residues" evidence="3">
    <location>
        <begin position="203"/>
        <end position="214"/>
    </location>
</feature>
<dbReference type="AlphaFoldDB" id="A0A9W7IDS1"/>
<feature type="compositionally biased region" description="Acidic residues" evidence="3">
    <location>
        <begin position="190"/>
        <end position="201"/>
    </location>
</feature>
<feature type="region of interest" description="Disordered" evidence="3">
    <location>
        <begin position="189"/>
        <end position="237"/>
    </location>
</feature>
<dbReference type="GO" id="GO:0005516">
    <property type="term" value="F:calmodulin binding"/>
    <property type="evidence" value="ECO:0007669"/>
    <property type="project" value="UniProtKB-KW"/>
</dbReference>
<accession>A0A9W7IDS1</accession>
<dbReference type="Gene3D" id="1.20.58.120">
    <property type="entry name" value="BAG domain"/>
    <property type="match status" value="1"/>
</dbReference>
<evidence type="ECO:0000313" key="5">
    <source>
        <dbReference type="EMBL" id="GMI93568.1"/>
    </source>
</evidence>
<evidence type="ECO:0000256" key="2">
    <source>
        <dbReference type="ARBA" id="ARBA00023186"/>
    </source>
</evidence>
<dbReference type="PANTHER" id="PTHR33322:SF4">
    <property type="entry name" value="BAG DOMAIN CONTAINING PROTEIN, EXPRESSED"/>
    <property type="match status" value="1"/>
</dbReference>
<dbReference type="GO" id="GO:0009506">
    <property type="term" value="C:plasmodesma"/>
    <property type="evidence" value="ECO:0007669"/>
    <property type="project" value="TreeGrafter"/>
</dbReference>
<dbReference type="SMART" id="SM00015">
    <property type="entry name" value="IQ"/>
    <property type="match status" value="1"/>
</dbReference>
<feature type="domain" description="BAG" evidence="4">
    <location>
        <begin position="79"/>
        <end position="156"/>
    </location>
</feature>
<keyword evidence="6" id="KW-1185">Reference proteome</keyword>
<dbReference type="OrthoDB" id="1923217at2759"/>
<protein>
    <recommendedName>
        <fullName evidence="4">BAG domain-containing protein</fullName>
    </recommendedName>
</protein>
<dbReference type="GO" id="GO:0051087">
    <property type="term" value="F:protein-folding chaperone binding"/>
    <property type="evidence" value="ECO:0007669"/>
    <property type="project" value="InterPro"/>
</dbReference>
<dbReference type="GO" id="GO:0006457">
    <property type="term" value="P:protein folding"/>
    <property type="evidence" value="ECO:0007669"/>
    <property type="project" value="TreeGrafter"/>
</dbReference>
<reference evidence="5" key="1">
    <citation type="submission" date="2023-05" db="EMBL/GenBank/DDBJ databases">
        <title>Genome and transcriptome analyses reveal genes involved in the formation of fine ridges on petal epidermal cells in Hibiscus trionum.</title>
        <authorList>
            <person name="Koshimizu S."/>
            <person name="Masuda S."/>
            <person name="Ishii T."/>
            <person name="Shirasu K."/>
            <person name="Hoshino A."/>
            <person name="Arita M."/>
        </authorList>
    </citation>
    <scope>NUCLEOTIDE SEQUENCE</scope>
    <source>
        <strain evidence="5">Hamamatsu line</strain>
    </source>
</reference>
<dbReference type="Pfam" id="PF02179">
    <property type="entry name" value="BAG"/>
    <property type="match status" value="1"/>
</dbReference>
<proteinExistence type="predicted"/>
<evidence type="ECO:0000256" key="3">
    <source>
        <dbReference type="SAM" id="MobiDB-lite"/>
    </source>
</evidence>
<dbReference type="SUPFAM" id="SSF63491">
    <property type="entry name" value="BAG domain"/>
    <property type="match status" value="1"/>
</dbReference>
<dbReference type="PANTHER" id="PTHR33322">
    <property type="entry name" value="BAG DOMAIN CONTAINING PROTEIN, EXPRESSED"/>
    <property type="match status" value="1"/>
</dbReference>
<dbReference type="InterPro" id="IPR000048">
    <property type="entry name" value="IQ_motif_EF-hand-BS"/>
</dbReference>
<dbReference type="InterPro" id="IPR003103">
    <property type="entry name" value="BAG_domain"/>
</dbReference>
<evidence type="ECO:0000256" key="1">
    <source>
        <dbReference type="ARBA" id="ARBA00022860"/>
    </source>
</evidence>
<dbReference type="Pfam" id="PF00612">
    <property type="entry name" value="IQ"/>
    <property type="match status" value="1"/>
</dbReference>
<dbReference type="InterPro" id="IPR036533">
    <property type="entry name" value="BAG_dom_sf"/>
</dbReference>
<keyword evidence="2" id="KW-0143">Chaperone</keyword>
<keyword evidence="1" id="KW-0112">Calmodulin-binding</keyword>
<organism evidence="5 6">
    <name type="scientific">Hibiscus trionum</name>
    <name type="common">Flower of an hour</name>
    <dbReference type="NCBI Taxonomy" id="183268"/>
    <lineage>
        <taxon>Eukaryota</taxon>
        <taxon>Viridiplantae</taxon>
        <taxon>Streptophyta</taxon>
        <taxon>Embryophyta</taxon>
        <taxon>Tracheophyta</taxon>
        <taxon>Spermatophyta</taxon>
        <taxon>Magnoliopsida</taxon>
        <taxon>eudicotyledons</taxon>
        <taxon>Gunneridae</taxon>
        <taxon>Pentapetalae</taxon>
        <taxon>rosids</taxon>
        <taxon>malvids</taxon>
        <taxon>Malvales</taxon>
        <taxon>Malvaceae</taxon>
        <taxon>Malvoideae</taxon>
        <taxon>Hibiscus</taxon>
    </lineage>
</organism>
<evidence type="ECO:0000313" key="6">
    <source>
        <dbReference type="Proteomes" id="UP001165190"/>
    </source>
</evidence>
<sequence length="244" mass="27551">MDFPFFHDPWDASSHPRYGRSFRGIPFQAMPAPSPPPSLKPKTAPIPVRFVGSERRKSDSAIRIQKVFRGFLVRKNVKKITAIRERVNEMERSVSKTETVDLIRNDSKERLKVNEILMNFLFKLDSVRGMDPCVRDLRKSVTKKVIALQETVDAIVSGDQSDDSSNAEVVDQSQGIIVSSDNCNQTLESENLEETTNDAESEANLSESEVTNQGNEEETLETSRNGSQTDSFANQKVWRKEIDV</sequence>
<dbReference type="PROSITE" id="PS51035">
    <property type="entry name" value="BAG"/>
    <property type="match status" value="1"/>
</dbReference>
<dbReference type="SMART" id="SM00264">
    <property type="entry name" value="BAG"/>
    <property type="match status" value="1"/>
</dbReference>
<dbReference type="Proteomes" id="UP001165190">
    <property type="component" value="Unassembled WGS sequence"/>
</dbReference>